<dbReference type="GeneID" id="106468585"/>
<dbReference type="CDD" id="cd03030">
    <property type="entry name" value="GRX_SH3BGR"/>
    <property type="match status" value="1"/>
</dbReference>
<dbReference type="SUPFAM" id="SSF52833">
    <property type="entry name" value="Thioredoxin-like"/>
    <property type="match status" value="1"/>
</dbReference>
<sequence>MVIKVFVSGISASKEVKKHQQRVFMILDSLKLSYETIDITEPGKEDQRTYMRENCKKGAGGGVLPPQFFNDEDYLGDYEDFELANEDDELMKFLKLEDQVSKEDITSTETKFQATEPENADELIFQNGTGSREVSEPKEEVTESSKKEVTEEENVSEEHQAATEEEPETKEGEAISEGECLGEEEEKHEQRIGNEENVTGKT</sequence>
<name>A0ABM1T9S8_LIMPO</name>
<protein>
    <submittedName>
        <fullName evidence="4">SH3 domain-binding glutamic acid-rich protein homolog isoform X1</fullName>
    </submittedName>
</protein>
<feature type="compositionally biased region" description="Basic and acidic residues" evidence="2">
    <location>
        <begin position="133"/>
        <end position="149"/>
    </location>
</feature>
<dbReference type="InterPro" id="IPR036249">
    <property type="entry name" value="Thioredoxin-like_sf"/>
</dbReference>
<comment type="similarity">
    <text evidence="1">Belongs to the SH3BGR family.</text>
</comment>
<dbReference type="RefSeq" id="XP_022252634.1">
    <property type="nucleotide sequence ID" value="XM_022396926.1"/>
</dbReference>
<evidence type="ECO:0000313" key="4">
    <source>
        <dbReference type="RefSeq" id="XP_022252634.1"/>
    </source>
</evidence>
<dbReference type="PANTHER" id="PTHR12232">
    <property type="entry name" value="SH3 DOMAIN-BINDING GLUTAMIC ACID-RICH-LIKE PROTEIN"/>
    <property type="match status" value="1"/>
</dbReference>
<feature type="compositionally biased region" description="Acidic residues" evidence="2">
    <location>
        <begin position="163"/>
        <end position="184"/>
    </location>
</feature>
<keyword evidence="3" id="KW-1185">Reference proteome</keyword>
<dbReference type="Gene3D" id="3.40.30.10">
    <property type="entry name" value="Glutaredoxin"/>
    <property type="match status" value="1"/>
</dbReference>
<organism evidence="3 4">
    <name type="scientific">Limulus polyphemus</name>
    <name type="common">Atlantic horseshoe crab</name>
    <dbReference type="NCBI Taxonomy" id="6850"/>
    <lineage>
        <taxon>Eukaryota</taxon>
        <taxon>Metazoa</taxon>
        <taxon>Ecdysozoa</taxon>
        <taxon>Arthropoda</taxon>
        <taxon>Chelicerata</taxon>
        <taxon>Merostomata</taxon>
        <taxon>Xiphosura</taxon>
        <taxon>Limulidae</taxon>
        <taxon>Limulus</taxon>
    </lineage>
</organism>
<feature type="region of interest" description="Disordered" evidence="2">
    <location>
        <begin position="104"/>
        <end position="202"/>
    </location>
</feature>
<dbReference type="InterPro" id="IPR006993">
    <property type="entry name" value="Glut_rich_SH3-bd"/>
</dbReference>
<dbReference type="PANTHER" id="PTHR12232:SF15">
    <property type="entry name" value="SH3 DOMAIN-BINDING GLUTAMIC ACID-RICH PROTEIN HOMOLOG"/>
    <property type="match status" value="1"/>
</dbReference>
<gene>
    <name evidence="4" type="primary">LOC106468585</name>
</gene>
<dbReference type="InterPro" id="IPR051033">
    <property type="entry name" value="SH3BGR"/>
</dbReference>
<proteinExistence type="inferred from homology"/>
<dbReference type="Proteomes" id="UP000694941">
    <property type="component" value="Unplaced"/>
</dbReference>
<reference evidence="4" key="1">
    <citation type="submission" date="2025-08" db="UniProtKB">
        <authorList>
            <consortium name="RefSeq"/>
        </authorList>
    </citation>
    <scope>IDENTIFICATION</scope>
    <source>
        <tissue evidence="4">Muscle</tissue>
    </source>
</reference>
<accession>A0ABM1T9S8</accession>
<feature type="compositionally biased region" description="Basic and acidic residues" evidence="2">
    <location>
        <begin position="185"/>
        <end position="194"/>
    </location>
</feature>
<evidence type="ECO:0000256" key="2">
    <source>
        <dbReference type="SAM" id="MobiDB-lite"/>
    </source>
</evidence>
<evidence type="ECO:0000313" key="3">
    <source>
        <dbReference type="Proteomes" id="UP000694941"/>
    </source>
</evidence>
<dbReference type="Pfam" id="PF04908">
    <property type="entry name" value="SH3BGR"/>
    <property type="match status" value="1"/>
</dbReference>
<evidence type="ECO:0000256" key="1">
    <source>
        <dbReference type="ARBA" id="ARBA00007764"/>
    </source>
</evidence>